<evidence type="ECO:0000313" key="4">
    <source>
        <dbReference type="EMBL" id="CAE7414138.1"/>
    </source>
</evidence>
<evidence type="ECO:0000259" key="3">
    <source>
        <dbReference type="Pfam" id="PF02931"/>
    </source>
</evidence>
<feature type="transmembrane region" description="Helical" evidence="1">
    <location>
        <begin position="264"/>
        <end position="282"/>
    </location>
</feature>
<gene>
    <name evidence="4" type="primary">GLRB</name>
    <name evidence="4" type="ORF">SNAT2548_LOCUS22517</name>
</gene>
<evidence type="ECO:0000256" key="2">
    <source>
        <dbReference type="SAM" id="SignalP"/>
    </source>
</evidence>
<dbReference type="GO" id="GO:0004888">
    <property type="term" value="F:transmembrane signaling receptor activity"/>
    <property type="evidence" value="ECO:0007669"/>
    <property type="project" value="InterPro"/>
</dbReference>
<feature type="transmembrane region" description="Helical" evidence="1">
    <location>
        <begin position="318"/>
        <end position="342"/>
    </location>
</feature>
<feature type="transmembrane region" description="Helical" evidence="1">
    <location>
        <begin position="388"/>
        <end position="410"/>
    </location>
</feature>
<dbReference type="InterPro" id="IPR038050">
    <property type="entry name" value="Neuro_actylchol_rec"/>
</dbReference>
<feature type="chain" id="PRO_5032944751" evidence="2">
    <location>
        <begin position="24"/>
        <end position="419"/>
    </location>
</feature>
<dbReference type="Gene3D" id="2.70.170.10">
    <property type="entry name" value="Neurotransmitter-gated ion-channel ligand-binding domain"/>
    <property type="match status" value="1"/>
</dbReference>
<dbReference type="InterPro" id="IPR006201">
    <property type="entry name" value="Neur_channel"/>
</dbReference>
<keyword evidence="2" id="KW-0732">Signal</keyword>
<evidence type="ECO:0000313" key="5">
    <source>
        <dbReference type="Proteomes" id="UP000604046"/>
    </source>
</evidence>
<proteinExistence type="predicted"/>
<dbReference type="OrthoDB" id="8890589at2759"/>
<feature type="domain" description="Neurotransmitter-gated ion-channel ligand-binding" evidence="3">
    <location>
        <begin position="62"/>
        <end position="209"/>
    </location>
</feature>
<dbReference type="PANTHER" id="PTHR18945">
    <property type="entry name" value="NEUROTRANSMITTER GATED ION CHANNEL"/>
    <property type="match status" value="1"/>
</dbReference>
<keyword evidence="1" id="KW-0472">Membrane</keyword>
<feature type="signal peptide" evidence="2">
    <location>
        <begin position="1"/>
        <end position="23"/>
    </location>
</feature>
<dbReference type="GO" id="GO:0016020">
    <property type="term" value="C:membrane"/>
    <property type="evidence" value="ECO:0007669"/>
    <property type="project" value="InterPro"/>
</dbReference>
<accession>A0A812R1P0</accession>
<dbReference type="Proteomes" id="UP000604046">
    <property type="component" value="Unassembled WGS sequence"/>
</dbReference>
<dbReference type="GO" id="GO:0005230">
    <property type="term" value="F:extracellular ligand-gated monoatomic ion channel activity"/>
    <property type="evidence" value="ECO:0007669"/>
    <property type="project" value="InterPro"/>
</dbReference>
<organism evidence="4 5">
    <name type="scientific">Symbiodinium natans</name>
    <dbReference type="NCBI Taxonomy" id="878477"/>
    <lineage>
        <taxon>Eukaryota</taxon>
        <taxon>Sar</taxon>
        <taxon>Alveolata</taxon>
        <taxon>Dinophyceae</taxon>
        <taxon>Suessiales</taxon>
        <taxon>Symbiodiniaceae</taxon>
        <taxon>Symbiodinium</taxon>
    </lineage>
</organism>
<protein>
    <submittedName>
        <fullName evidence="4">GLRB protein</fullName>
    </submittedName>
</protein>
<keyword evidence="1" id="KW-0812">Transmembrane</keyword>
<keyword evidence="1" id="KW-1133">Transmembrane helix</keyword>
<feature type="transmembrane region" description="Helical" evidence="1">
    <location>
        <begin position="363"/>
        <end position="382"/>
    </location>
</feature>
<name>A0A812R1P0_9DINO</name>
<dbReference type="InterPro" id="IPR006202">
    <property type="entry name" value="Neur_chan_lig-bd"/>
</dbReference>
<dbReference type="SUPFAM" id="SSF63712">
    <property type="entry name" value="Nicotinic receptor ligand binding domain-like"/>
    <property type="match status" value="1"/>
</dbReference>
<evidence type="ECO:0000256" key="1">
    <source>
        <dbReference type="SAM" id="Phobius"/>
    </source>
</evidence>
<dbReference type="Gene3D" id="1.20.58.390">
    <property type="entry name" value="Neurotransmitter-gated ion-channel transmembrane domain"/>
    <property type="match status" value="1"/>
</dbReference>
<dbReference type="AlphaFoldDB" id="A0A812R1P0"/>
<dbReference type="Pfam" id="PF02931">
    <property type="entry name" value="Neur_chan_LBD"/>
    <property type="match status" value="1"/>
</dbReference>
<sequence>MAPMHLFLRCVSLGLAAFSVSLAQQLAAEACEEGYPAKTRELLQHVPLRRSISPVTPNVGSKALRPNEGGMPDVIHVGVLLKAFYGTNLHDEYWEGDIVLSFSWHDPRAAGLVPQDLRHRILSSDQATQLMWMPDIVITNVEIEGQQVVSTSIYVDDSGNVNKTQRVLVRIKEEFDGKEFPYDKQALTIQLASATYMDDAVQLVPCKDYSFTDAGPAQFAKSDWTYLWNDLTSFVEISGPLRKSRAQFVVHIVRDASPFLSGTIFPEIMIVVLGYTVFLFPVNPGFAMPRVSSAMIAFLSILTISTRTSAMLPEVRRGIVWMELFEIVCKMLLFTTVLLNILTERVFHTWQQPELAHRLVYELRVGFPVVAFASLASCWFATGQHLQLFAAVHRIALLAAVTLFIWSVVLRDRGNTMEK</sequence>
<dbReference type="EMBL" id="CAJNDS010002291">
    <property type="protein sequence ID" value="CAE7414138.1"/>
    <property type="molecule type" value="Genomic_DNA"/>
</dbReference>
<keyword evidence="5" id="KW-1185">Reference proteome</keyword>
<reference evidence="4" key="1">
    <citation type="submission" date="2021-02" db="EMBL/GenBank/DDBJ databases">
        <authorList>
            <person name="Dougan E. K."/>
            <person name="Rhodes N."/>
            <person name="Thang M."/>
            <person name="Chan C."/>
        </authorList>
    </citation>
    <scope>NUCLEOTIDE SEQUENCE</scope>
</reference>
<dbReference type="InterPro" id="IPR036734">
    <property type="entry name" value="Neur_chan_lig-bd_sf"/>
</dbReference>
<comment type="caution">
    <text evidence="4">The sequence shown here is derived from an EMBL/GenBank/DDBJ whole genome shotgun (WGS) entry which is preliminary data.</text>
</comment>